<dbReference type="RefSeq" id="NP_536424.1">
    <property type="nucleotide sequence ID" value="NC_003309.1"/>
</dbReference>
<accession>Q8W6N3</accession>
<dbReference type="KEGG" id="vg:929133"/>
<evidence type="ECO:0000313" key="1">
    <source>
        <dbReference type="EMBL" id="AAL40341.1"/>
    </source>
</evidence>
<dbReference type="Proteomes" id="UP000000847">
    <property type="component" value="Segment"/>
</dbReference>
<dbReference type="Gene3D" id="3.30.950.30">
    <property type="entry name" value="Schlafen, AAA domain"/>
    <property type="match status" value="1"/>
</dbReference>
<protein>
    <submittedName>
        <fullName evidence="1">Gp67</fullName>
    </submittedName>
</protein>
<sequence>MAEMDRQWIEQLIKRPQESLAVEIKTWIDPTGPAGQEKIVKAAIALRNHGGGALVIGLNNDTLKAECNGKPDDVRAAFHVDVIQGVVSKYSSETFEVAVEFVEHDGVIHPVIVIPPGVQTPVCAKATLTGEGGKVHVEKDAVYVRTLESNNTASTSKAKAKDWRRLVDICFENREADIGRFLRRHLAGVDASALREIMSTVVGSAPIQQSMSERLEGVLGQGAARFLALTKERGLNLPPHGSWEVALIIDGQFQVPALSEFANLLSSSNPSYTGWPVWLSSRQFGNRDQRPYIMEGLWETLIADFGPAMFPALDFMRQDPSGRFYLYRALEDDITWNGRAPKPMAFLDAILPMLRVAEAIAVGIAFAAALQVDERAKLEFMFRWKGLKDRVLTSWANPGRYITPRTAKQDAVTSMVTVPVDVPPSALAEYVKTAIKPLYEIFDGFTLPGSVVDELTQKLLERRL</sequence>
<organism evidence="1 2">
    <name type="scientific">Burkholderia phage phiE125</name>
    <dbReference type="NCBI Taxonomy" id="2883940"/>
    <lineage>
        <taxon>Viruses</taxon>
        <taxon>Duplodnaviria</taxon>
        <taxon>Heunggongvirae</taxon>
        <taxon>Uroviricota</taxon>
        <taxon>Caudoviricetes</taxon>
        <taxon>Stanholtvirus</taxon>
        <taxon>Stanholtvirus E125</taxon>
    </lineage>
</organism>
<proteinExistence type="predicted"/>
<evidence type="ECO:0000313" key="2">
    <source>
        <dbReference type="Proteomes" id="UP000000847"/>
    </source>
</evidence>
<dbReference type="InterPro" id="IPR038461">
    <property type="entry name" value="Schlafen_AlbA_2_dom_sf"/>
</dbReference>
<keyword evidence="2" id="KW-1185">Reference proteome</keyword>
<dbReference type="EMBL" id="AF447491">
    <property type="protein sequence ID" value="AAL40341.1"/>
    <property type="molecule type" value="Genomic_DNA"/>
</dbReference>
<name>Q8W6N3_9CAUD</name>
<gene>
    <name evidence="1" type="primary">67</name>
</gene>
<reference evidence="1 2" key="1">
    <citation type="journal article" date="2002" name="J. Bacteriol.">
        <title>Burkholderia thailandensis E125 harbors a temperate bacteriophage specific for Burkholderia mallei.</title>
        <authorList>
            <person name="Woods D.E."/>
            <person name="Jeddeloh J.A."/>
            <person name="Fritz D.L."/>
            <person name="DeShazer D."/>
        </authorList>
    </citation>
    <scope>NUCLEOTIDE SEQUENCE [LARGE SCALE GENOMIC DNA]</scope>
</reference>